<gene>
    <name evidence="1" type="ORF">PFY12_09760</name>
</gene>
<evidence type="ECO:0000313" key="1">
    <source>
        <dbReference type="EMBL" id="WBV59342.1"/>
    </source>
</evidence>
<protein>
    <submittedName>
        <fullName evidence="1">Uncharacterized protein</fullName>
    </submittedName>
</protein>
<dbReference type="Proteomes" id="UP001210978">
    <property type="component" value="Chromosome"/>
</dbReference>
<dbReference type="EMBL" id="CP115859">
    <property type="protein sequence ID" value="WBV59342.1"/>
    <property type="molecule type" value="Genomic_DNA"/>
</dbReference>
<dbReference type="RefSeq" id="WP_271147741.1">
    <property type="nucleotide sequence ID" value="NZ_CP115859.1"/>
</dbReference>
<reference evidence="1 2" key="1">
    <citation type="submission" date="2023-01" db="EMBL/GenBank/DDBJ databases">
        <title>Complete genome of Chryseobacterium camelliae VAN22-5A.</title>
        <authorList>
            <person name="Zong G."/>
            <person name="Cao G."/>
        </authorList>
    </citation>
    <scope>NUCLEOTIDE SEQUENCE [LARGE SCALE GENOMIC DNA]</scope>
    <source>
        <strain evidence="1 2">VAN22-5A</strain>
    </source>
</reference>
<proteinExistence type="predicted"/>
<accession>A0ABY7QI72</accession>
<name>A0ABY7QI72_9FLAO</name>
<evidence type="ECO:0000313" key="2">
    <source>
        <dbReference type="Proteomes" id="UP001210978"/>
    </source>
</evidence>
<organism evidence="1 2">
    <name type="scientific">Chryseobacterium camelliae</name>
    <dbReference type="NCBI Taxonomy" id="1265445"/>
    <lineage>
        <taxon>Bacteria</taxon>
        <taxon>Pseudomonadati</taxon>
        <taxon>Bacteroidota</taxon>
        <taxon>Flavobacteriia</taxon>
        <taxon>Flavobacteriales</taxon>
        <taxon>Weeksellaceae</taxon>
        <taxon>Chryseobacterium group</taxon>
        <taxon>Chryseobacterium</taxon>
    </lineage>
</organism>
<keyword evidence="2" id="KW-1185">Reference proteome</keyword>
<sequence>MDNHLIKKQNIKDYIDFKYDKVIAFASVNPMDYYDGDFNEKFDVKKFNDTISKTLNSTQLKELNDILSGRKNEHTDHNSISDCFYPRHNILFLNKDKIIHHITVCFECNAMKSSKQPLASMKNLEDFFSSLSLKVFSDPFEHAKYYDSLKSSHRYKLQ</sequence>